<evidence type="ECO:0000256" key="5">
    <source>
        <dbReference type="ARBA" id="ARBA00022598"/>
    </source>
</evidence>
<organism evidence="12 13">
    <name type="scientific">Ciona intestinalis</name>
    <name type="common">Transparent sea squirt</name>
    <name type="synonym">Ascidia intestinalis</name>
    <dbReference type="NCBI Taxonomy" id="7719"/>
    <lineage>
        <taxon>Eukaryota</taxon>
        <taxon>Metazoa</taxon>
        <taxon>Chordata</taxon>
        <taxon>Tunicata</taxon>
        <taxon>Ascidiacea</taxon>
        <taxon>Phlebobranchia</taxon>
        <taxon>Cionidae</taxon>
        <taxon>Ciona</taxon>
    </lineage>
</organism>
<evidence type="ECO:0000256" key="7">
    <source>
        <dbReference type="ARBA" id="ARBA00022741"/>
    </source>
</evidence>
<dbReference type="FunFam" id="1.10.8.960:FF:000002">
    <property type="entry name" value="Glutamate-cysteine ligase Gcs1"/>
    <property type="match status" value="1"/>
</dbReference>
<dbReference type="GO" id="GO:0017109">
    <property type="term" value="C:glutamate-cysteine ligase complex"/>
    <property type="evidence" value="ECO:0000318"/>
    <property type="project" value="GO_Central"/>
</dbReference>
<dbReference type="EC" id="6.3.2.2" evidence="3 11"/>
<dbReference type="UniPathway" id="UPA00142">
    <property type="reaction ID" value="UER00209"/>
</dbReference>
<keyword evidence="7 11" id="KW-0547">Nucleotide-binding</keyword>
<dbReference type="PANTHER" id="PTHR11164">
    <property type="entry name" value="GLUTAMATE CYSTEINE LIGASE"/>
    <property type="match status" value="1"/>
</dbReference>
<name>F6ZGX7_CIOIN</name>
<evidence type="ECO:0000256" key="11">
    <source>
        <dbReference type="RuleBase" id="RU367135"/>
    </source>
</evidence>
<evidence type="ECO:0000256" key="6">
    <source>
        <dbReference type="ARBA" id="ARBA00022684"/>
    </source>
</evidence>
<evidence type="ECO:0000256" key="10">
    <source>
        <dbReference type="ARBA" id="ARBA00032122"/>
    </source>
</evidence>
<dbReference type="GO" id="GO:0004357">
    <property type="term" value="F:glutamate-cysteine ligase activity"/>
    <property type="evidence" value="ECO:0000318"/>
    <property type="project" value="GO_Central"/>
</dbReference>
<keyword evidence="6 11" id="KW-0317">Glutathione biosynthesis</keyword>
<dbReference type="InParanoid" id="F6ZGX7"/>
<evidence type="ECO:0000256" key="1">
    <source>
        <dbReference type="ARBA" id="ARBA00005006"/>
    </source>
</evidence>
<evidence type="ECO:0000313" key="12">
    <source>
        <dbReference type="Ensembl" id="ENSCINP00000012248.3"/>
    </source>
</evidence>
<reference evidence="12" key="4">
    <citation type="submission" date="2025-09" db="UniProtKB">
        <authorList>
            <consortium name="Ensembl"/>
        </authorList>
    </citation>
    <scope>IDENTIFICATION</scope>
</reference>
<comment type="pathway">
    <text evidence="1 11">Sulfur metabolism; glutathione biosynthesis; glutathione from L-cysteine and L-glutamate: step 1/2.</text>
</comment>
<comment type="catalytic activity">
    <reaction evidence="11">
        <text>L-cysteine + L-glutamate + ATP = gamma-L-glutamyl-L-cysteine + ADP + phosphate + H(+)</text>
        <dbReference type="Rhea" id="RHEA:13285"/>
        <dbReference type="ChEBI" id="CHEBI:15378"/>
        <dbReference type="ChEBI" id="CHEBI:29985"/>
        <dbReference type="ChEBI" id="CHEBI:30616"/>
        <dbReference type="ChEBI" id="CHEBI:35235"/>
        <dbReference type="ChEBI" id="CHEBI:43474"/>
        <dbReference type="ChEBI" id="CHEBI:58173"/>
        <dbReference type="ChEBI" id="CHEBI:456216"/>
        <dbReference type="EC" id="6.3.2.2"/>
    </reaction>
</comment>
<reference evidence="12" key="3">
    <citation type="submission" date="2025-08" db="UniProtKB">
        <authorList>
            <consortium name="Ensembl"/>
        </authorList>
    </citation>
    <scope>IDENTIFICATION</scope>
</reference>
<dbReference type="GeneTree" id="ENSGT00390000011908"/>
<dbReference type="InterPro" id="IPR014746">
    <property type="entry name" value="Gln_synth/guanido_kin_cat_dom"/>
</dbReference>
<dbReference type="GO" id="GO:0006750">
    <property type="term" value="P:glutathione biosynthetic process"/>
    <property type="evidence" value="ECO:0000318"/>
    <property type="project" value="GO_Central"/>
</dbReference>
<dbReference type="FunFam" id="3.30.590.50:FF:000002">
    <property type="entry name" value="Glutamate--cysteine ligase catalytic subunit"/>
    <property type="match status" value="1"/>
</dbReference>
<dbReference type="Gene3D" id="3.30.590.50">
    <property type="match status" value="2"/>
</dbReference>
<dbReference type="PANTHER" id="PTHR11164:SF0">
    <property type="entry name" value="GLUTAMATE--CYSTEINE LIGASE CATALYTIC SUBUNIT"/>
    <property type="match status" value="1"/>
</dbReference>
<dbReference type="Proteomes" id="UP000008144">
    <property type="component" value="Chromosome 1"/>
</dbReference>
<evidence type="ECO:0000256" key="3">
    <source>
        <dbReference type="ARBA" id="ARBA00012220"/>
    </source>
</evidence>
<dbReference type="SUPFAM" id="SSF55931">
    <property type="entry name" value="Glutamine synthetase/guanido kinase"/>
    <property type="match status" value="1"/>
</dbReference>
<keyword evidence="8 11" id="KW-0067">ATP-binding</keyword>
<comment type="similarity">
    <text evidence="2 11">Belongs to the glutamate--cysteine ligase type 3 family.</text>
</comment>
<evidence type="ECO:0000256" key="2">
    <source>
        <dbReference type="ARBA" id="ARBA00008100"/>
    </source>
</evidence>
<accession>F6ZGX7</accession>
<proteinExistence type="inferred from homology"/>
<dbReference type="Ensembl" id="ENSCINT00000012248.3">
    <property type="protein sequence ID" value="ENSCINP00000012248.3"/>
    <property type="gene ID" value="ENSCING00000004771.3"/>
</dbReference>
<dbReference type="GO" id="GO:0005524">
    <property type="term" value="F:ATP binding"/>
    <property type="evidence" value="ECO:0007669"/>
    <property type="project" value="UniProtKB-UniRule"/>
</dbReference>
<dbReference type="EMBL" id="EAAA01000069">
    <property type="status" value="NOT_ANNOTATED_CDS"/>
    <property type="molecule type" value="Genomic_DNA"/>
</dbReference>
<evidence type="ECO:0000256" key="8">
    <source>
        <dbReference type="ARBA" id="ARBA00022840"/>
    </source>
</evidence>
<reference evidence="12" key="2">
    <citation type="journal article" date="2008" name="Genome Biol.">
        <title>Improved genome assembly and evidence-based global gene model set for the chordate Ciona intestinalis: new insight into intron and operon populations.</title>
        <authorList>
            <person name="Satou Y."/>
            <person name="Mineta K."/>
            <person name="Ogasawara M."/>
            <person name="Sasakura Y."/>
            <person name="Shoguchi E."/>
            <person name="Ueno K."/>
            <person name="Yamada L."/>
            <person name="Matsumoto J."/>
            <person name="Wasserscheid J."/>
            <person name="Dewar K."/>
            <person name="Wiley G.B."/>
            <person name="Macmil S.L."/>
            <person name="Roe B.A."/>
            <person name="Zeller R.W."/>
            <person name="Hastings K.E."/>
            <person name="Lemaire P."/>
            <person name="Lindquist E."/>
            <person name="Endo T."/>
            <person name="Hotta K."/>
            <person name="Inaba K."/>
        </authorList>
    </citation>
    <scope>NUCLEOTIDE SEQUENCE [LARGE SCALE GENOMIC DNA]</scope>
    <source>
        <strain evidence="12">wild type</strain>
    </source>
</reference>
<dbReference type="InterPro" id="IPR004308">
    <property type="entry name" value="GCS"/>
</dbReference>
<dbReference type="OMA" id="LANTDCR"/>
<evidence type="ECO:0000313" key="13">
    <source>
        <dbReference type="Proteomes" id="UP000008144"/>
    </source>
</evidence>
<dbReference type="AlphaFoldDB" id="F6ZGX7"/>
<dbReference type="Pfam" id="PF03074">
    <property type="entry name" value="GCS"/>
    <property type="match status" value="1"/>
</dbReference>
<keyword evidence="5 11" id="KW-0436">Ligase</keyword>
<protein>
    <recommendedName>
        <fullName evidence="4 11">Glutamate--cysteine ligase</fullName>
        <ecNumber evidence="3 11">6.3.2.2</ecNumber>
    </recommendedName>
    <alternativeName>
        <fullName evidence="10 11">Gamma-ECS</fullName>
    </alternativeName>
    <alternativeName>
        <fullName evidence="9 11">Gamma-glutamylcysteine synthetase</fullName>
    </alternativeName>
</protein>
<evidence type="ECO:0000256" key="9">
    <source>
        <dbReference type="ARBA" id="ARBA00030585"/>
    </source>
</evidence>
<dbReference type="HOGENOM" id="CLU_010467_0_0_1"/>
<dbReference type="STRING" id="7719.ENSCINP00000012248"/>
<evidence type="ECO:0000256" key="4">
    <source>
        <dbReference type="ARBA" id="ARBA00014618"/>
    </source>
</evidence>
<dbReference type="Gene3D" id="1.10.8.960">
    <property type="match status" value="1"/>
</dbReference>
<keyword evidence="13" id="KW-1185">Reference proteome</keyword>
<reference evidence="13" key="1">
    <citation type="journal article" date="2002" name="Science">
        <title>The draft genome of Ciona intestinalis: insights into chordate and vertebrate origins.</title>
        <authorList>
            <person name="Dehal P."/>
            <person name="Satou Y."/>
            <person name="Campbell R.K."/>
            <person name="Chapman J."/>
            <person name="Degnan B."/>
            <person name="De Tomaso A."/>
            <person name="Davidson B."/>
            <person name="Di Gregorio A."/>
            <person name="Gelpke M."/>
            <person name="Goodstein D.M."/>
            <person name="Harafuji N."/>
            <person name="Hastings K.E."/>
            <person name="Ho I."/>
            <person name="Hotta K."/>
            <person name="Huang W."/>
            <person name="Kawashima T."/>
            <person name="Lemaire P."/>
            <person name="Martinez D."/>
            <person name="Meinertzhagen I.A."/>
            <person name="Necula S."/>
            <person name="Nonaka M."/>
            <person name="Putnam N."/>
            <person name="Rash S."/>
            <person name="Saiga H."/>
            <person name="Satake M."/>
            <person name="Terry A."/>
            <person name="Yamada L."/>
            <person name="Wang H.G."/>
            <person name="Awazu S."/>
            <person name="Azumi K."/>
            <person name="Boore J."/>
            <person name="Branno M."/>
            <person name="Chin-Bow S."/>
            <person name="DeSantis R."/>
            <person name="Doyle S."/>
            <person name="Francino P."/>
            <person name="Keys D.N."/>
            <person name="Haga S."/>
            <person name="Hayashi H."/>
            <person name="Hino K."/>
            <person name="Imai K.S."/>
            <person name="Inaba K."/>
            <person name="Kano S."/>
            <person name="Kobayashi K."/>
            <person name="Kobayashi M."/>
            <person name="Lee B.I."/>
            <person name="Makabe K.W."/>
            <person name="Manohar C."/>
            <person name="Matassi G."/>
            <person name="Medina M."/>
            <person name="Mochizuki Y."/>
            <person name="Mount S."/>
            <person name="Morishita T."/>
            <person name="Miura S."/>
            <person name="Nakayama A."/>
            <person name="Nishizaka S."/>
            <person name="Nomoto H."/>
            <person name="Ohta F."/>
            <person name="Oishi K."/>
            <person name="Rigoutsos I."/>
            <person name="Sano M."/>
            <person name="Sasaki A."/>
            <person name="Sasakura Y."/>
            <person name="Shoguchi E."/>
            <person name="Shin-i T."/>
            <person name="Spagnuolo A."/>
            <person name="Stainier D."/>
            <person name="Suzuki M.M."/>
            <person name="Tassy O."/>
            <person name="Takatori N."/>
            <person name="Tokuoka M."/>
            <person name="Yagi K."/>
            <person name="Yoshizaki F."/>
            <person name="Wada S."/>
            <person name="Zhang C."/>
            <person name="Hyatt P.D."/>
            <person name="Larimer F."/>
            <person name="Detter C."/>
            <person name="Doggett N."/>
            <person name="Glavina T."/>
            <person name="Hawkins T."/>
            <person name="Richardson P."/>
            <person name="Lucas S."/>
            <person name="Kohara Y."/>
            <person name="Levine M."/>
            <person name="Satoh N."/>
            <person name="Rokhsar D.S."/>
        </authorList>
    </citation>
    <scope>NUCLEOTIDE SEQUENCE [LARGE SCALE GENOMIC DNA]</scope>
</reference>
<sequence>MGFLDFNGEPLPFKEIRTHIDHVKRHGVLQFLNIYRRGKERNNDDFKWGDEIEYSVVHFDDEEKRARLSLRAEEILAALQEKYNEAGASWGSHWNPEFSSFCLENSPDKPYHGSLEHLANVEANMRYRREQIKEFLNPDEMVLSLTGFPRLGCPDFLHPSTAVPNPIENPVSGSIFYPDAALSCHPRFPGMTESIRERRGCKVEINVPIFKDVNTKSPFIEVFNDNESNTAAKPDHVYMDATGFGLGQTCLQCTIQAKNLDEAKLLYDQLAPWCPIMIALSAASPFYRGYITDTDTRWGVISASCDDRNATERIQNYEHVHTLKSTDLKPRHGPMELYLSPQYQKYNDLNSKMNKEAKNTLLKGGVEDGIANHIAHLWVRDPLNLYSGRINIDDETEADHFESTVWYSLRFKPPTPDNSIGWRIEFRVLDGQLTDFENAAYIVFVVLLTRVILAKHLDFTIPMSRITTNMKRAQKKNAVLSELFYSRKCIKNNKVENGKIKDSSTSRQNGWVEVDEEMTIDRFINGKEGLTGVIPVIREYLDETGIQTKARNVIERYLELISKRASGECLTAAQWKRHYVRSHPDYKQDSVVSQLTEYDLLKTCDKLEKGETYEHPVYLDVPHLNQNGA</sequence>